<keyword evidence="2" id="KW-1185">Reference proteome</keyword>
<evidence type="ECO:0000313" key="2">
    <source>
        <dbReference type="Proteomes" id="UP001239111"/>
    </source>
</evidence>
<comment type="caution">
    <text evidence="1">The sequence shown here is derived from an EMBL/GenBank/DDBJ whole genome shotgun (WGS) entry which is preliminary data.</text>
</comment>
<organism evidence="1 2">
    <name type="scientific">Eretmocerus hayati</name>
    <dbReference type="NCBI Taxonomy" id="131215"/>
    <lineage>
        <taxon>Eukaryota</taxon>
        <taxon>Metazoa</taxon>
        <taxon>Ecdysozoa</taxon>
        <taxon>Arthropoda</taxon>
        <taxon>Hexapoda</taxon>
        <taxon>Insecta</taxon>
        <taxon>Pterygota</taxon>
        <taxon>Neoptera</taxon>
        <taxon>Endopterygota</taxon>
        <taxon>Hymenoptera</taxon>
        <taxon>Apocrita</taxon>
        <taxon>Proctotrupomorpha</taxon>
        <taxon>Chalcidoidea</taxon>
        <taxon>Aphelinidae</taxon>
        <taxon>Aphelininae</taxon>
        <taxon>Eretmocerus</taxon>
    </lineage>
</organism>
<name>A0ACC2NDV9_9HYME</name>
<evidence type="ECO:0000313" key="1">
    <source>
        <dbReference type="EMBL" id="KAJ8669277.1"/>
    </source>
</evidence>
<dbReference type="EMBL" id="CM056743">
    <property type="protein sequence ID" value="KAJ8669277.1"/>
    <property type="molecule type" value="Genomic_DNA"/>
</dbReference>
<protein>
    <submittedName>
        <fullName evidence="1">Uncharacterized protein</fullName>
    </submittedName>
</protein>
<sequence length="1394" mass="155934">MDNTYPMSNPNPRETASVISVLLFWWTIDIFKKRRRILGPEDLYEPVKVDKSESLGNRLELQWNIEQEKARKNGRSPNLLRAIGRTFSREYFILGCIHFLTEFILRLGTPIFLGEFLEYFKSEPSTSYETALICATGISIGTILTVVSANQVLFRAYNMGSTMRIAICSLIYRKALRLSKTALGEVAPGKVVNLLANDVGRFEWVPIFLHHMWSGPLVALIIASVLIHKDGFSGIIGIVVIFFVVSIQVYTSKLTAKYCMQTALRTDERVRFMNEIISGVQVIKMYAWEKPFCALIELSRRLELKIIRKSAYIRGIYMSIQLSTNHLALYCTILSMLLLTNEKLTAGRIYVYTAYYNIILQTMSGKFGLGVADIAECRVAAKRLQTFLAHEEFQKISIGNQALIGVNSTSKLKNGRNVSPDSADISKNEISSKQNHSDVHEIIQKPDPAQIAENQNHNVPNNGGDNRLAVELDNVTAKWDLYSSDSTLENITLRLEKGKLYILVGSVGSGKSSLLSTLLGEISLLRGRVKVNGRISYADQEYWVFGATIRQNILFGQTYHKKRYQNVIKVCALQKDFDQFPSGDQTIVGERGNSLSGGQKARVNLARAVYREADIYLLDDPLSAVDAHVGKHIFEECLQKHLRGKTRLLATHQIQYLKKADSIILLDQGRVHQYDTYHDLFHAYPNYSVLVAKEESSEIVEEYSKQSVTSHQTSSSNVITQFADISESETNLNEDEACQERTYNIEKTSRGAVKGSLLLKYIGSGAGCCLASSMLILFILTQCLASLNDLFIPVLITAGSSQTLQDYASPIPGINSTNTSANESPGKIPDHDDVLPRDYYLYIYTALVGSVLLAVLARSFLFFSVAMRCSQRLHDRMFGSLIRASMHFFDTNPSGVILNRFSKDLGAIDELLPKAILDATQIILILLGSLIVTCTINPIFLVPIFLISIVFFWIRRIYLATSTNIKRLEGMTKSPVFTHLNTTVSGLATVRASGAQAILQREFDKLQDVHTASWYMFYATNIAFGFSLDVCLAIFTTFVAFSFLIFKENFTGGQVGLAITQVLAMAGRMQWGMRQSVQVTNQLTSVERVLQYTQIPPEDNLRETISFAGKKMKKVGNEQNNGLVVPSEGWPSHGRIELKSVSMRYADSYEPVLKDLNLSVLPSEKVGIVGRTGAGKSSLISALFRLAKVEGVIEIDGIDTNTIALEDLRKSISIIPQDPVLFSGTLRRNLDPFNEFSDEYLWSVLEEVELKDAVTATSNGLDHRVMDKGANYSVGQRQLICLARAILRNNRILMLDEATANVDPHTDSLIQKTIRTKFSTCTVLTIAHRLNTIMDSDKVIVMDKGHIVECDHPHLLLQNFSGQFSSLVKETGHAMYEQLCETAREAYIAKYNDR</sequence>
<reference evidence="1" key="1">
    <citation type="submission" date="2023-04" db="EMBL/GenBank/DDBJ databases">
        <title>A chromosome-level genome assembly of the parasitoid wasp Eretmocerus hayati.</title>
        <authorList>
            <person name="Zhong Y."/>
            <person name="Liu S."/>
            <person name="Liu Y."/>
        </authorList>
    </citation>
    <scope>NUCLEOTIDE SEQUENCE</scope>
    <source>
        <strain evidence="1">ZJU_SS_LIU_2023</strain>
    </source>
</reference>
<proteinExistence type="predicted"/>
<gene>
    <name evidence="1" type="ORF">QAD02_000536</name>
</gene>
<accession>A0ACC2NDV9</accession>
<dbReference type="Proteomes" id="UP001239111">
    <property type="component" value="Chromosome 3"/>
</dbReference>